<dbReference type="InterPro" id="IPR038084">
    <property type="entry name" value="PduO/GlcC-like_sf"/>
</dbReference>
<dbReference type="RefSeq" id="WP_154790774.1">
    <property type="nucleotide sequence ID" value="NZ_WMBB01000014.1"/>
</dbReference>
<keyword evidence="2" id="KW-1185">Reference proteome</keyword>
<dbReference type="Gene3D" id="3.30.450.150">
    <property type="entry name" value="Haem-degrading domain"/>
    <property type="match status" value="1"/>
</dbReference>
<dbReference type="InterPro" id="IPR005624">
    <property type="entry name" value="PduO/GlcC-like"/>
</dbReference>
<dbReference type="SUPFAM" id="SSF143744">
    <property type="entry name" value="GlcG-like"/>
    <property type="match status" value="1"/>
</dbReference>
<dbReference type="Pfam" id="PF03928">
    <property type="entry name" value="HbpS-like"/>
    <property type="match status" value="1"/>
</dbReference>
<dbReference type="EMBL" id="WMBB01000014">
    <property type="protein sequence ID" value="MTE16341.1"/>
    <property type="molecule type" value="Genomic_DNA"/>
</dbReference>
<reference evidence="1 2" key="1">
    <citation type="submission" date="2019-11" db="EMBL/GenBank/DDBJ databases">
        <title>Nocardia sp. nov. CT2-14 isolated from soil.</title>
        <authorList>
            <person name="Kanchanasin P."/>
            <person name="Tanasupawat S."/>
            <person name="Yuki M."/>
            <person name="Kudo T."/>
        </authorList>
    </citation>
    <scope>NUCLEOTIDE SEQUENCE [LARGE SCALE GENOMIC DNA]</scope>
    <source>
        <strain evidence="1 2">CT2-14</strain>
    </source>
</reference>
<organism evidence="1 2">
    <name type="scientific">Nocardia aurantiaca</name>
    <dbReference type="NCBI Taxonomy" id="2675850"/>
    <lineage>
        <taxon>Bacteria</taxon>
        <taxon>Bacillati</taxon>
        <taxon>Actinomycetota</taxon>
        <taxon>Actinomycetes</taxon>
        <taxon>Mycobacteriales</taxon>
        <taxon>Nocardiaceae</taxon>
        <taxon>Nocardia</taxon>
    </lineage>
</organism>
<evidence type="ECO:0000313" key="2">
    <source>
        <dbReference type="Proteomes" id="UP000432464"/>
    </source>
</evidence>
<proteinExistence type="predicted"/>
<gene>
    <name evidence="1" type="ORF">GLP40_26690</name>
</gene>
<dbReference type="Proteomes" id="UP000432464">
    <property type="component" value="Unassembled WGS sequence"/>
</dbReference>
<name>A0A6I3L472_9NOCA</name>
<sequence length="133" mass="13729">MTTLSMDTAARLADAGHKAAAALDVRMNIAIVDQAGHLLHFSRKEDALLGCIDLAQRKAKTAILFRMPTAALGEISRPDGPIYGIEWSNGGLISFGGGLPITDTEGRVVGAVGVSGGTADQDVEIARACLAAL</sequence>
<accession>A0A6I3L472</accession>
<comment type="caution">
    <text evidence="1">The sequence shown here is derived from an EMBL/GenBank/DDBJ whole genome shotgun (WGS) entry which is preliminary data.</text>
</comment>
<dbReference type="PANTHER" id="PTHR34309">
    <property type="entry name" value="SLR1406 PROTEIN"/>
    <property type="match status" value="1"/>
</dbReference>
<dbReference type="InterPro" id="IPR052517">
    <property type="entry name" value="GlcG_carb_metab_protein"/>
</dbReference>
<dbReference type="PANTHER" id="PTHR34309:SF1">
    <property type="entry name" value="PROTEIN GLCG"/>
    <property type="match status" value="1"/>
</dbReference>
<protein>
    <submittedName>
        <fullName evidence="1">Heme-binding protein</fullName>
    </submittedName>
</protein>
<evidence type="ECO:0000313" key="1">
    <source>
        <dbReference type="EMBL" id="MTE16341.1"/>
    </source>
</evidence>
<dbReference type="AlphaFoldDB" id="A0A6I3L472"/>